<dbReference type="AlphaFoldDB" id="A0A084SNL1"/>
<organism evidence="1 2">
    <name type="scientific">Archangium violaceum Cb vi76</name>
    <dbReference type="NCBI Taxonomy" id="1406225"/>
    <lineage>
        <taxon>Bacteria</taxon>
        <taxon>Pseudomonadati</taxon>
        <taxon>Myxococcota</taxon>
        <taxon>Myxococcia</taxon>
        <taxon>Myxococcales</taxon>
        <taxon>Cystobacterineae</taxon>
        <taxon>Archangiaceae</taxon>
        <taxon>Archangium</taxon>
    </lineage>
</organism>
<dbReference type="EMBL" id="JPMI01000227">
    <property type="protein sequence ID" value="KFA90046.1"/>
    <property type="molecule type" value="Genomic_DNA"/>
</dbReference>
<dbReference type="Proteomes" id="UP000028547">
    <property type="component" value="Unassembled WGS sequence"/>
</dbReference>
<reference evidence="1 2" key="1">
    <citation type="submission" date="2014-07" db="EMBL/GenBank/DDBJ databases">
        <title>Draft Genome Sequence of Gephyronic Acid Producer, Cystobacter violaceus Strain Cb vi76.</title>
        <authorList>
            <person name="Stevens D.C."/>
            <person name="Young J."/>
            <person name="Carmichael R."/>
            <person name="Tan J."/>
            <person name="Taylor R.E."/>
        </authorList>
    </citation>
    <scope>NUCLEOTIDE SEQUENCE [LARGE SCALE GENOMIC DNA]</scope>
    <source>
        <strain evidence="1 2">Cb vi76</strain>
    </source>
</reference>
<accession>A0A084SNL1</accession>
<evidence type="ECO:0000313" key="1">
    <source>
        <dbReference type="EMBL" id="KFA90046.1"/>
    </source>
</evidence>
<dbReference type="RefSeq" id="WP_052518866.1">
    <property type="nucleotide sequence ID" value="NZ_JPMI01000227.1"/>
</dbReference>
<proteinExistence type="predicted"/>
<name>A0A084SNL1_9BACT</name>
<sequence>MAKQNTIELVSGRTIHLRFLEQSLVYEEPIPGVPKWEDSQRFVERILERARKHSNGYAPYLIPPPERPIGDPLPPFAQSSQPMLLPPVVCIARFYSHYEASDPSKDYSGLAVLWFQDEFAFPIDPAVMKHLRELDWERHAIDYDY</sequence>
<comment type="caution">
    <text evidence="1">The sequence shown here is derived from an EMBL/GenBank/DDBJ whole genome shotgun (WGS) entry which is preliminary data.</text>
</comment>
<evidence type="ECO:0000313" key="2">
    <source>
        <dbReference type="Proteomes" id="UP000028547"/>
    </source>
</evidence>
<gene>
    <name evidence="1" type="ORF">Q664_31220</name>
</gene>
<protein>
    <submittedName>
        <fullName evidence="1">Uncharacterized protein</fullName>
    </submittedName>
</protein>